<evidence type="ECO:0000256" key="9">
    <source>
        <dbReference type="ARBA" id="ARBA00039432"/>
    </source>
</evidence>
<dbReference type="Gene3D" id="3.90.70.10">
    <property type="entry name" value="Cysteine proteinases"/>
    <property type="match status" value="1"/>
</dbReference>
<dbReference type="InterPro" id="IPR050164">
    <property type="entry name" value="Peptidase_C19"/>
</dbReference>
<evidence type="ECO:0000313" key="17">
    <source>
        <dbReference type="Proteomes" id="UP000194236"/>
    </source>
</evidence>
<keyword evidence="17" id="KW-1185">Reference proteome</keyword>
<accession>A0A1Y3B2I2</accession>
<comment type="similarity">
    <text evidence="3">Belongs to the peptidase C19 family.</text>
</comment>
<keyword evidence="5" id="KW-0645">Protease</keyword>
<dbReference type="PANTHER" id="PTHR24006:SF758">
    <property type="entry name" value="UBIQUITIN CARBOXYL-TERMINAL HYDROLASE 36"/>
    <property type="match status" value="1"/>
</dbReference>
<evidence type="ECO:0000256" key="14">
    <source>
        <dbReference type="SAM" id="MobiDB-lite"/>
    </source>
</evidence>
<feature type="compositionally biased region" description="Low complexity" evidence="14">
    <location>
        <begin position="604"/>
        <end position="618"/>
    </location>
</feature>
<feature type="compositionally biased region" description="Polar residues" evidence="14">
    <location>
        <begin position="567"/>
        <end position="582"/>
    </location>
</feature>
<evidence type="ECO:0000256" key="8">
    <source>
        <dbReference type="ARBA" id="ARBA00022807"/>
    </source>
</evidence>
<organism evidence="16 17">
    <name type="scientific">Euroglyphus maynei</name>
    <name type="common">Mayne's house dust mite</name>
    <dbReference type="NCBI Taxonomy" id="6958"/>
    <lineage>
        <taxon>Eukaryota</taxon>
        <taxon>Metazoa</taxon>
        <taxon>Ecdysozoa</taxon>
        <taxon>Arthropoda</taxon>
        <taxon>Chelicerata</taxon>
        <taxon>Arachnida</taxon>
        <taxon>Acari</taxon>
        <taxon>Acariformes</taxon>
        <taxon>Sarcoptiformes</taxon>
        <taxon>Astigmata</taxon>
        <taxon>Psoroptidia</taxon>
        <taxon>Analgoidea</taxon>
        <taxon>Pyroglyphidae</taxon>
        <taxon>Pyroglyphinae</taxon>
        <taxon>Euroglyphus</taxon>
    </lineage>
</organism>
<dbReference type="EMBL" id="MUJZ01048266">
    <property type="protein sequence ID" value="OTF74188.1"/>
    <property type="molecule type" value="Genomic_DNA"/>
</dbReference>
<reference evidence="16 17" key="1">
    <citation type="submission" date="2017-03" db="EMBL/GenBank/DDBJ databases">
        <title>Genome Survey of Euroglyphus maynei.</title>
        <authorList>
            <person name="Arlian L.G."/>
            <person name="Morgan M.S."/>
            <person name="Rider S.D."/>
        </authorList>
    </citation>
    <scope>NUCLEOTIDE SEQUENCE [LARGE SCALE GENOMIC DNA]</scope>
    <source>
        <strain evidence="16">Arlian Lab</strain>
        <tissue evidence="16">Whole body</tissue>
    </source>
</reference>
<dbReference type="GO" id="GO:0006508">
    <property type="term" value="P:proteolysis"/>
    <property type="evidence" value="ECO:0007669"/>
    <property type="project" value="UniProtKB-KW"/>
</dbReference>
<comment type="catalytic activity">
    <reaction evidence="1">
        <text>Thiol-dependent hydrolysis of ester, thioester, amide, peptide and isopeptide bonds formed by the C-terminal Gly of ubiquitin (a 76-residue protein attached to proteins as an intracellular targeting signal).</text>
        <dbReference type="EC" id="3.4.19.12"/>
    </reaction>
</comment>
<proteinExistence type="inferred from homology"/>
<name>A0A1Y3B2I2_EURMA</name>
<feature type="compositionally biased region" description="Polar residues" evidence="14">
    <location>
        <begin position="174"/>
        <end position="185"/>
    </location>
</feature>
<dbReference type="OrthoDB" id="2420415at2759"/>
<comment type="subcellular location">
    <subcellularLocation>
        <location evidence="2">Nucleus</location>
        <location evidence="2">Nucleolus</location>
    </subcellularLocation>
</comment>
<dbReference type="GO" id="GO:0016579">
    <property type="term" value="P:protein deubiquitination"/>
    <property type="evidence" value="ECO:0007669"/>
    <property type="project" value="InterPro"/>
</dbReference>
<evidence type="ECO:0000256" key="12">
    <source>
        <dbReference type="ARBA" id="ARBA00042420"/>
    </source>
</evidence>
<feature type="compositionally biased region" description="Polar residues" evidence="14">
    <location>
        <begin position="360"/>
        <end position="378"/>
    </location>
</feature>
<dbReference type="PROSITE" id="PS50235">
    <property type="entry name" value="USP_3"/>
    <property type="match status" value="1"/>
</dbReference>
<dbReference type="InterPro" id="IPR028889">
    <property type="entry name" value="USP"/>
</dbReference>
<dbReference type="SUPFAM" id="SSF54001">
    <property type="entry name" value="Cysteine proteinases"/>
    <property type="match status" value="1"/>
</dbReference>
<dbReference type="InterPro" id="IPR018200">
    <property type="entry name" value="USP_CS"/>
</dbReference>
<dbReference type="PANTHER" id="PTHR24006">
    <property type="entry name" value="UBIQUITIN CARBOXYL-TERMINAL HYDROLASE"/>
    <property type="match status" value="1"/>
</dbReference>
<evidence type="ECO:0000256" key="3">
    <source>
        <dbReference type="ARBA" id="ARBA00009085"/>
    </source>
</evidence>
<keyword evidence="8" id="KW-0788">Thiol protease</keyword>
<feature type="domain" description="USP" evidence="15">
    <location>
        <begin position="1"/>
        <end position="60"/>
    </location>
</feature>
<feature type="region of interest" description="Disordered" evidence="14">
    <location>
        <begin position="324"/>
        <end position="407"/>
    </location>
</feature>
<dbReference type="EC" id="3.4.19.12" evidence="4"/>
<evidence type="ECO:0000256" key="1">
    <source>
        <dbReference type="ARBA" id="ARBA00000707"/>
    </source>
</evidence>
<feature type="compositionally biased region" description="Basic residues" evidence="14">
    <location>
        <begin position="385"/>
        <end position="401"/>
    </location>
</feature>
<dbReference type="Pfam" id="PF00443">
    <property type="entry name" value="UCH"/>
    <property type="match status" value="1"/>
</dbReference>
<evidence type="ECO:0000256" key="11">
    <source>
        <dbReference type="ARBA" id="ARBA00042154"/>
    </source>
</evidence>
<dbReference type="InterPro" id="IPR001394">
    <property type="entry name" value="Peptidase_C19_UCH"/>
</dbReference>
<evidence type="ECO:0000313" key="16">
    <source>
        <dbReference type="EMBL" id="OTF74188.1"/>
    </source>
</evidence>
<evidence type="ECO:0000256" key="7">
    <source>
        <dbReference type="ARBA" id="ARBA00022801"/>
    </source>
</evidence>
<protein>
    <recommendedName>
        <fullName evidence="9">Ubiquitin carboxyl-terminal hydrolase 36</fullName>
        <ecNumber evidence="4">3.4.19.12</ecNumber>
    </recommendedName>
    <alternativeName>
        <fullName evidence="12">Deubiquitinating enzyme 36</fullName>
    </alternativeName>
    <alternativeName>
        <fullName evidence="11">Protein scrawny</fullName>
    </alternativeName>
    <alternativeName>
        <fullName evidence="10">Ubiquitin thioesterase 36</fullName>
    </alternativeName>
    <alternativeName>
        <fullName evidence="13">Ubiquitin-specific-processing protease 36</fullName>
    </alternativeName>
</protein>
<evidence type="ECO:0000259" key="15">
    <source>
        <dbReference type="PROSITE" id="PS50235"/>
    </source>
</evidence>
<feature type="compositionally biased region" description="Polar residues" evidence="14">
    <location>
        <begin position="332"/>
        <end position="347"/>
    </location>
</feature>
<sequence length="618" mass="70180">MYKLISVLIHQGQTCNSGHYYCFVRNSNNCWYRMDDNHVSQVRLDEVLDQRAYILFYIRQHSENSIRTVRLAVFPIIVYPFVFYNNQQMSDNLKISVNSNSASIKKCDINQKSNGIFNSNFKFTLNQSPMKTTLSQKTHTPIISTNLYNDNKQQSQDSHVRITTNPVKLNSSAALSTKSNNNSNGLVPYDNDHDVDSDVESTSRNKQPKMTIPATIIRPRPTVTISHKDKSGHSVNGNNNKDGISLLKQPIQSSSTSVLQPKEPKIAIKVKATTNSWKVIEATQVKPSKIQENCAEKSIKIEMTKSKNRIESVNTNWRISETTISSSSSFSDEINTQSSCSNSGAEDSSNRSESDKNANDIVNTAEISSSKQQQTLTIDNDKSSTKKKKKRKKEKSKKRKHSDADMELNWVERTKETLEMENGIDRTLNEHKKLKTESSSRSNVLDVLLKNVSNGYGDVKSWNGGISILQKSMLDKTSSAINDDDLYNEEFDQGKPIKVKSKIDPFKNISPNGVNPFQAMQQSKYNNGDKHHYNSNNSFNGKKFKLDKNHHSHNNNNNNIGNKYHNSTKSNRFHCSSTSSTKLIHGRHQYNNNNNFHHNHRSRSSFSSKPMNSSFKYR</sequence>
<dbReference type="PROSITE" id="PS00973">
    <property type="entry name" value="USP_2"/>
    <property type="match status" value="1"/>
</dbReference>
<evidence type="ECO:0000256" key="2">
    <source>
        <dbReference type="ARBA" id="ARBA00004604"/>
    </source>
</evidence>
<comment type="caution">
    <text evidence="16">The sequence shown here is derived from an EMBL/GenBank/DDBJ whole genome shotgun (WGS) entry which is preliminary data.</text>
</comment>
<dbReference type="GO" id="GO:0005829">
    <property type="term" value="C:cytosol"/>
    <property type="evidence" value="ECO:0007669"/>
    <property type="project" value="TreeGrafter"/>
</dbReference>
<evidence type="ECO:0000256" key="6">
    <source>
        <dbReference type="ARBA" id="ARBA00022786"/>
    </source>
</evidence>
<evidence type="ECO:0000256" key="13">
    <source>
        <dbReference type="ARBA" id="ARBA00043009"/>
    </source>
</evidence>
<dbReference type="GO" id="GO:0005730">
    <property type="term" value="C:nucleolus"/>
    <property type="evidence" value="ECO:0007669"/>
    <property type="project" value="UniProtKB-SubCell"/>
</dbReference>
<evidence type="ECO:0000256" key="4">
    <source>
        <dbReference type="ARBA" id="ARBA00012759"/>
    </source>
</evidence>
<gene>
    <name evidence="16" type="ORF">BLA29_001758</name>
</gene>
<dbReference type="Proteomes" id="UP000194236">
    <property type="component" value="Unassembled WGS sequence"/>
</dbReference>
<dbReference type="AlphaFoldDB" id="A0A1Y3B2I2"/>
<feature type="region of interest" description="Disordered" evidence="14">
    <location>
        <begin position="550"/>
        <end position="618"/>
    </location>
</feature>
<feature type="compositionally biased region" description="Basic and acidic residues" evidence="14">
    <location>
        <begin position="348"/>
        <end position="358"/>
    </location>
</feature>
<evidence type="ECO:0000256" key="5">
    <source>
        <dbReference type="ARBA" id="ARBA00022670"/>
    </source>
</evidence>
<keyword evidence="6" id="KW-0833">Ubl conjugation pathway</keyword>
<evidence type="ECO:0000256" key="10">
    <source>
        <dbReference type="ARBA" id="ARBA00041300"/>
    </source>
</evidence>
<keyword evidence="7" id="KW-0378">Hydrolase</keyword>
<feature type="compositionally biased region" description="Low complexity" evidence="14">
    <location>
        <begin position="554"/>
        <end position="565"/>
    </location>
</feature>
<dbReference type="InterPro" id="IPR038765">
    <property type="entry name" value="Papain-like_cys_pep_sf"/>
</dbReference>
<dbReference type="GO" id="GO:0004843">
    <property type="term" value="F:cysteine-type deubiquitinase activity"/>
    <property type="evidence" value="ECO:0007669"/>
    <property type="project" value="UniProtKB-EC"/>
</dbReference>
<feature type="region of interest" description="Disordered" evidence="14">
    <location>
        <begin position="174"/>
        <end position="208"/>
    </location>
</feature>